<dbReference type="GO" id="GO:0005829">
    <property type="term" value="C:cytosol"/>
    <property type="evidence" value="ECO:0007669"/>
    <property type="project" value="TreeGrafter"/>
</dbReference>
<dbReference type="Gene3D" id="3.40.50.300">
    <property type="entry name" value="P-loop containing nucleotide triphosphate hydrolases"/>
    <property type="match status" value="2"/>
</dbReference>
<evidence type="ECO:0000256" key="12">
    <source>
        <dbReference type="ARBA" id="ARBA00034617"/>
    </source>
</evidence>
<dbReference type="InterPro" id="IPR038726">
    <property type="entry name" value="PDDEXK_AddAB-type"/>
</dbReference>
<evidence type="ECO:0000256" key="6">
    <source>
        <dbReference type="ARBA" id="ARBA00022806"/>
    </source>
</evidence>
<dbReference type="InterPro" id="IPR013986">
    <property type="entry name" value="DExx_box_DNA_helicase_dom_sf"/>
</dbReference>
<dbReference type="Gene3D" id="3.90.320.10">
    <property type="match status" value="1"/>
</dbReference>
<dbReference type="InterPro" id="IPR027417">
    <property type="entry name" value="P-loop_NTPase"/>
</dbReference>
<evidence type="ECO:0000256" key="5">
    <source>
        <dbReference type="ARBA" id="ARBA00022801"/>
    </source>
</evidence>
<evidence type="ECO:0000259" key="16">
    <source>
        <dbReference type="PROSITE" id="PS51198"/>
    </source>
</evidence>
<keyword evidence="10" id="KW-0234">DNA repair</keyword>
<dbReference type="PROSITE" id="PS51217">
    <property type="entry name" value="UVRD_HELICASE_CTER"/>
    <property type="match status" value="1"/>
</dbReference>
<sequence length="999" mass="117050">MNNKKNIQNDLKFFKEDLKKLNKEQLSAVKHEDGPLLVVAGAGTGKTTVLINRLAYLVMEKGIKTDEIFLATFTEKAANEMIERADKILPYGYVDLWINTFHGFGERILRENALEIGLSPDFKLLDETAQWVFIKKNLNLFNLSYYAPVGNPNKFIKELLNHFSRLKDENILPEDYLRYYKKIEKKYDDKKETPSDIGDELNLEKIKELAEAFIVYNNLLIKNNYLDFADLINYTIKLFKTRPNILKIYQDKFKYLMLDEFQDTNFSQYELVKILSSKNNNLMVVGDDDQSIYKFRGASISNIMQFKDDYPSAKEVVLSKNYRSQQEILDLAYKFISNNNPNRLEIKLNINKKLKSFVNFDNLLGRIISADSFLNESDEMSSVSSKIIEIYRSDPECNWMDFAILTRSNDSADKYSKELSRLSIPNHFVSLKGLYYKSIILDIVSYFRLLDDYRESSALFRVLNMEEFKITHTDLQNISSESKKKYWSLFEGLQNADKIKGVSSESLPKINKLLNLINVHSPLARDKKPSHVFVKFIYDSEILKNLNHEKDKEIFSYINQFYQKIKKFEEDDENLRLKDFIELLDFELEAGDFGRLKNDFVDVDTVKVMTVHAAKGLEFKHVFLVDLVERRFPSDNRSDKISLPLELMKEKVVDSVDFHIEEERRLFYVALTRAKESIHLSCAKDYGGAREKRPSVFFKEAGLEIKAAEKINFDDLEFFKDLRILNEQNSGEFLLKKEELKLPNYFSFSQFASFSKCPLQYKYAHLLKVPVSEEKYNLTFGKVIHNCLYQFLLPILQGENKMQSKLFSSNDESKETISKDRILSLYKELWQNDGYQNIETRDDYYRKGEKLLVDFYEALKTDKLPSVYFLEKDLRFKFKNNTIIGRIDRIDKLENGKFEIIDYKTGNGKEKLTADDKKQLILYKIMIESVLDIEVERMTYYYLETSNKLSFSAKEKEVEATIEWLASNISEISKKEFSPNPSSFNCSFCDFKGICEFRQ</sequence>
<keyword evidence="2" id="KW-0540">Nuclease</keyword>
<keyword evidence="11" id="KW-0413">Isomerase</keyword>
<feature type="binding site" evidence="15">
    <location>
        <begin position="40"/>
        <end position="47"/>
    </location>
    <ligand>
        <name>ATP</name>
        <dbReference type="ChEBI" id="CHEBI:30616"/>
    </ligand>
</feature>
<keyword evidence="7" id="KW-0269">Exonuclease</keyword>
<evidence type="ECO:0000256" key="4">
    <source>
        <dbReference type="ARBA" id="ARBA00022763"/>
    </source>
</evidence>
<evidence type="ECO:0000256" key="2">
    <source>
        <dbReference type="ARBA" id="ARBA00022722"/>
    </source>
</evidence>
<dbReference type="AlphaFoldDB" id="A0A2N2EAC9"/>
<proteinExistence type="inferred from homology"/>
<keyword evidence="8 15" id="KW-0067">ATP-binding</keyword>
<evidence type="ECO:0000256" key="15">
    <source>
        <dbReference type="PROSITE-ProRule" id="PRU00560"/>
    </source>
</evidence>
<dbReference type="InterPro" id="IPR011604">
    <property type="entry name" value="PDDEXK-like_dom_sf"/>
</dbReference>
<keyword evidence="6 15" id="KW-0347">Helicase</keyword>
<dbReference type="Pfam" id="PF13361">
    <property type="entry name" value="UvrD_C"/>
    <property type="match status" value="1"/>
</dbReference>
<dbReference type="GO" id="GO:0004527">
    <property type="term" value="F:exonuclease activity"/>
    <property type="evidence" value="ECO:0007669"/>
    <property type="project" value="UniProtKB-KW"/>
</dbReference>
<comment type="catalytic activity">
    <reaction evidence="12">
        <text>Couples ATP hydrolysis with the unwinding of duplex DNA by translocating in the 3'-5' direction.</text>
        <dbReference type="EC" id="5.6.2.4"/>
    </reaction>
</comment>
<evidence type="ECO:0000256" key="7">
    <source>
        <dbReference type="ARBA" id="ARBA00022839"/>
    </source>
</evidence>
<keyword evidence="9" id="KW-0238">DNA-binding</keyword>
<evidence type="ECO:0000256" key="10">
    <source>
        <dbReference type="ARBA" id="ARBA00023204"/>
    </source>
</evidence>
<comment type="similarity">
    <text evidence="1">Belongs to the helicase family. UvrD subfamily.</text>
</comment>
<dbReference type="PANTHER" id="PTHR11070">
    <property type="entry name" value="UVRD / RECB / PCRA DNA HELICASE FAMILY MEMBER"/>
    <property type="match status" value="1"/>
</dbReference>
<evidence type="ECO:0000256" key="14">
    <source>
        <dbReference type="ARBA" id="ARBA00048988"/>
    </source>
</evidence>
<keyword evidence="3 15" id="KW-0547">Nucleotide-binding</keyword>
<evidence type="ECO:0000313" key="19">
    <source>
        <dbReference type="Proteomes" id="UP000233517"/>
    </source>
</evidence>
<organism evidence="18 19">
    <name type="scientific">Candidatus Falkowbacteria bacterium HGW-Falkowbacteria-1</name>
    <dbReference type="NCBI Taxonomy" id="2013768"/>
    <lineage>
        <taxon>Bacteria</taxon>
        <taxon>Candidatus Falkowiibacteriota</taxon>
    </lineage>
</organism>
<protein>
    <recommendedName>
        <fullName evidence="13">DNA 3'-5' helicase</fullName>
        <ecNumber evidence="13">5.6.2.4</ecNumber>
    </recommendedName>
</protein>
<dbReference type="Gene3D" id="1.10.10.160">
    <property type="match status" value="1"/>
</dbReference>
<dbReference type="PROSITE" id="PS51198">
    <property type="entry name" value="UVRD_HELICASE_ATP_BIND"/>
    <property type="match status" value="1"/>
</dbReference>
<dbReference type="InterPro" id="IPR014017">
    <property type="entry name" value="DNA_helicase_UvrD-like_C"/>
</dbReference>
<reference evidence="18 19" key="1">
    <citation type="journal article" date="2017" name="ISME J.">
        <title>Potential for microbial H2 and metal transformations associated with novel bacteria and archaea in deep terrestrial subsurface sediments.</title>
        <authorList>
            <person name="Hernsdorf A.W."/>
            <person name="Amano Y."/>
            <person name="Miyakawa K."/>
            <person name="Ise K."/>
            <person name="Suzuki Y."/>
            <person name="Anantharaman K."/>
            <person name="Probst A."/>
            <person name="Burstein D."/>
            <person name="Thomas B.C."/>
            <person name="Banfield J.F."/>
        </authorList>
    </citation>
    <scope>NUCLEOTIDE SEQUENCE [LARGE SCALE GENOMIC DNA]</scope>
    <source>
        <strain evidence="18">HGW-Falkowbacteria-1</strain>
    </source>
</reference>
<evidence type="ECO:0000256" key="8">
    <source>
        <dbReference type="ARBA" id="ARBA00022840"/>
    </source>
</evidence>
<dbReference type="CDD" id="cd17932">
    <property type="entry name" value="DEXQc_UvrD"/>
    <property type="match status" value="1"/>
</dbReference>
<evidence type="ECO:0000259" key="17">
    <source>
        <dbReference type="PROSITE" id="PS51217"/>
    </source>
</evidence>
<dbReference type="GO" id="GO:0005524">
    <property type="term" value="F:ATP binding"/>
    <property type="evidence" value="ECO:0007669"/>
    <property type="project" value="UniProtKB-UniRule"/>
</dbReference>
<dbReference type="GO" id="GO:0000725">
    <property type="term" value="P:recombinational repair"/>
    <property type="evidence" value="ECO:0007669"/>
    <property type="project" value="TreeGrafter"/>
</dbReference>
<feature type="domain" description="UvrD-like helicase C-terminal" evidence="17">
    <location>
        <begin position="326"/>
        <end position="616"/>
    </location>
</feature>
<dbReference type="InterPro" id="IPR000212">
    <property type="entry name" value="DNA_helicase_UvrD/REP"/>
</dbReference>
<dbReference type="SUPFAM" id="SSF52540">
    <property type="entry name" value="P-loop containing nucleoside triphosphate hydrolases"/>
    <property type="match status" value="1"/>
</dbReference>
<dbReference type="EC" id="5.6.2.4" evidence="13"/>
<evidence type="ECO:0000256" key="9">
    <source>
        <dbReference type="ARBA" id="ARBA00023125"/>
    </source>
</evidence>
<dbReference type="PANTHER" id="PTHR11070:SF2">
    <property type="entry name" value="ATP-DEPENDENT DNA HELICASE SRS2"/>
    <property type="match status" value="1"/>
</dbReference>
<keyword evidence="4" id="KW-0227">DNA damage</keyword>
<comment type="catalytic activity">
    <reaction evidence="14">
        <text>ATP + H2O = ADP + phosphate + H(+)</text>
        <dbReference type="Rhea" id="RHEA:13065"/>
        <dbReference type="ChEBI" id="CHEBI:15377"/>
        <dbReference type="ChEBI" id="CHEBI:15378"/>
        <dbReference type="ChEBI" id="CHEBI:30616"/>
        <dbReference type="ChEBI" id="CHEBI:43474"/>
        <dbReference type="ChEBI" id="CHEBI:456216"/>
        <dbReference type="EC" id="5.6.2.4"/>
    </reaction>
</comment>
<evidence type="ECO:0000256" key="3">
    <source>
        <dbReference type="ARBA" id="ARBA00022741"/>
    </source>
</evidence>
<evidence type="ECO:0000256" key="11">
    <source>
        <dbReference type="ARBA" id="ARBA00023235"/>
    </source>
</evidence>
<evidence type="ECO:0000256" key="13">
    <source>
        <dbReference type="ARBA" id="ARBA00034808"/>
    </source>
</evidence>
<dbReference type="EMBL" id="PHAI01000001">
    <property type="protein sequence ID" value="PKM91638.1"/>
    <property type="molecule type" value="Genomic_DNA"/>
</dbReference>
<dbReference type="GO" id="GO:0003677">
    <property type="term" value="F:DNA binding"/>
    <property type="evidence" value="ECO:0007669"/>
    <property type="project" value="UniProtKB-KW"/>
</dbReference>
<dbReference type="Pfam" id="PF12705">
    <property type="entry name" value="PDDEXK_1"/>
    <property type="match status" value="1"/>
</dbReference>
<dbReference type="InterPro" id="IPR014016">
    <property type="entry name" value="UvrD-like_ATP-bd"/>
</dbReference>
<keyword evidence="5 15" id="KW-0378">Hydrolase</keyword>
<name>A0A2N2EAC9_9BACT</name>
<dbReference type="Gene3D" id="1.10.486.10">
    <property type="entry name" value="PCRA, domain 4"/>
    <property type="match status" value="1"/>
</dbReference>
<dbReference type="GO" id="GO:0043138">
    <property type="term" value="F:3'-5' DNA helicase activity"/>
    <property type="evidence" value="ECO:0007669"/>
    <property type="project" value="UniProtKB-EC"/>
</dbReference>
<feature type="domain" description="UvrD-like helicase ATP-binding" evidence="16">
    <location>
        <begin position="19"/>
        <end position="325"/>
    </location>
</feature>
<accession>A0A2N2EAC9</accession>
<comment type="caution">
    <text evidence="18">The sequence shown here is derived from an EMBL/GenBank/DDBJ whole genome shotgun (WGS) entry which is preliminary data.</text>
</comment>
<dbReference type="Proteomes" id="UP000233517">
    <property type="component" value="Unassembled WGS sequence"/>
</dbReference>
<gene>
    <name evidence="18" type="ORF">CVU82_00290</name>
</gene>
<dbReference type="Pfam" id="PF00580">
    <property type="entry name" value="UvrD-helicase"/>
    <property type="match status" value="1"/>
</dbReference>
<evidence type="ECO:0000313" key="18">
    <source>
        <dbReference type="EMBL" id="PKM91638.1"/>
    </source>
</evidence>
<evidence type="ECO:0000256" key="1">
    <source>
        <dbReference type="ARBA" id="ARBA00009922"/>
    </source>
</evidence>